<dbReference type="PANTHER" id="PTHR43685:SF2">
    <property type="entry name" value="GLYCOSYLTRANSFERASE 2-LIKE DOMAIN-CONTAINING PROTEIN"/>
    <property type="match status" value="1"/>
</dbReference>
<evidence type="ECO:0000313" key="3">
    <source>
        <dbReference type="Proteomes" id="UP000196320"/>
    </source>
</evidence>
<dbReference type="GO" id="GO:0016740">
    <property type="term" value="F:transferase activity"/>
    <property type="evidence" value="ECO:0007669"/>
    <property type="project" value="UniProtKB-KW"/>
</dbReference>
<dbReference type="Gene3D" id="3.90.550.10">
    <property type="entry name" value="Spore Coat Polysaccharide Biosynthesis Protein SpsA, Chain A"/>
    <property type="match status" value="1"/>
</dbReference>
<sequence length="637" mass="70647">MATRSAHSISVIIPVFDVAAYLPDFLSSLEAQGDHLPDDVIFVDDGSTDESGALIQAWVESGHPQAQLIRTTNMGVSAARSTGMDSGSGDWALFLDPDDVLAPGYFAALREFLAAHPDVDLAATNLLRLQEPDRHLRDTHPLRFRFAGGNRVTELSDDVFVMNAASVAFPMAPVRESGARFRTGLHASEDALFVVEYLLSLGRAPRAGFVSDARYGYRKREARTSAVDRYRSDPSTYTVRFHEGYAPLLESAAARGPVPSWLQSMVLYEMQWLLPVQMDPRRYAADLDSAQRFETLAGLKKCLMHVDDDHLLNYDASALPLESRLLILALTDRPLWPGAFATMPHGWREDVDIITYSTRSEPDFRTDAPSRRLVVWAPDVFGQRVLFATRLRADRRVRKVDGHNIVWPRPGESLSQTQDRHRRRLAGFQGTFLPAQEGEVYVRRTRPWARATGPIRREARRRGLWSKDAMIGRILRPGRTILVEHPADDSERSAELVTALQRVSRVAHADAQSGPHVPGALRFGSFTHRVVRARARMLISSRTTGRPSLRARLRGVRVLVTSGNLDTIDALSIRRFTPDFVITPEEVDLPFLAGIGLAAVDVAIVKERQAASVASALARRASSYTRVSSEGGSHLGA</sequence>
<dbReference type="SUPFAM" id="SSF53448">
    <property type="entry name" value="Nucleotide-diphospho-sugar transferases"/>
    <property type="match status" value="1"/>
</dbReference>
<feature type="domain" description="Glycosyltransferase 2-like" evidence="1">
    <location>
        <begin position="10"/>
        <end position="138"/>
    </location>
</feature>
<dbReference type="RefSeq" id="WP_179206815.1">
    <property type="nucleotide sequence ID" value="NZ_FUKO01000037.1"/>
</dbReference>
<proteinExistence type="predicted"/>
<evidence type="ECO:0000259" key="1">
    <source>
        <dbReference type="Pfam" id="PF00535"/>
    </source>
</evidence>
<dbReference type="InterPro" id="IPR001173">
    <property type="entry name" value="Glyco_trans_2-like"/>
</dbReference>
<gene>
    <name evidence="2" type="ORF">FM104_14140</name>
</gene>
<keyword evidence="2" id="KW-0808">Transferase</keyword>
<accession>A0A1R4KMV9</accession>
<dbReference type="PANTHER" id="PTHR43685">
    <property type="entry name" value="GLYCOSYLTRANSFERASE"/>
    <property type="match status" value="1"/>
</dbReference>
<keyword evidence="3" id="KW-1185">Reference proteome</keyword>
<name>A0A1R4KMV9_9MICO</name>
<dbReference type="Proteomes" id="UP000196320">
    <property type="component" value="Unassembled WGS sequence"/>
</dbReference>
<evidence type="ECO:0000313" key="2">
    <source>
        <dbReference type="EMBL" id="SJN45572.1"/>
    </source>
</evidence>
<dbReference type="InterPro" id="IPR029044">
    <property type="entry name" value="Nucleotide-diphossugar_trans"/>
</dbReference>
<dbReference type="InterPro" id="IPR050834">
    <property type="entry name" value="Glycosyltransf_2"/>
</dbReference>
<dbReference type="GO" id="GO:0044010">
    <property type="term" value="P:single-species biofilm formation"/>
    <property type="evidence" value="ECO:0007669"/>
    <property type="project" value="TreeGrafter"/>
</dbReference>
<reference evidence="2 3" key="1">
    <citation type="submission" date="2017-02" db="EMBL/GenBank/DDBJ databases">
        <authorList>
            <person name="Peterson S.W."/>
        </authorList>
    </citation>
    <scope>NUCLEOTIDE SEQUENCE [LARGE SCALE GENOMIC DNA]</scope>
    <source>
        <strain evidence="2 3">B Mb 05.01</strain>
    </source>
</reference>
<dbReference type="Pfam" id="PF00535">
    <property type="entry name" value="Glycos_transf_2"/>
    <property type="match status" value="1"/>
</dbReference>
<dbReference type="CDD" id="cd00761">
    <property type="entry name" value="Glyco_tranf_GTA_type"/>
    <property type="match status" value="1"/>
</dbReference>
<dbReference type="AlphaFoldDB" id="A0A1R4KMV9"/>
<protein>
    <submittedName>
        <fullName evidence="2">Glycosyl transferase</fullName>
    </submittedName>
</protein>
<organism evidence="2 3">
    <name type="scientific">Microbacterium esteraromaticum</name>
    <dbReference type="NCBI Taxonomy" id="57043"/>
    <lineage>
        <taxon>Bacteria</taxon>
        <taxon>Bacillati</taxon>
        <taxon>Actinomycetota</taxon>
        <taxon>Actinomycetes</taxon>
        <taxon>Micrococcales</taxon>
        <taxon>Microbacteriaceae</taxon>
        <taxon>Microbacterium</taxon>
    </lineage>
</organism>
<dbReference type="EMBL" id="FUKO01000037">
    <property type="protein sequence ID" value="SJN45572.1"/>
    <property type="molecule type" value="Genomic_DNA"/>
</dbReference>